<dbReference type="PANTHER" id="PTHR45648:SF106">
    <property type="entry name" value="ANTHER-SPECIFIC PROLINE-RICH PROTEIN APG"/>
    <property type="match status" value="1"/>
</dbReference>
<dbReference type="Pfam" id="PF00657">
    <property type="entry name" value="Lipase_GDSL"/>
    <property type="match status" value="1"/>
</dbReference>
<dbReference type="SUPFAM" id="SSF52266">
    <property type="entry name" value="SGNH hydrolase"/>
    <property type="match status" value="1"/>
</dbReference>
<dbReference type="InterPro" id="IPR051058">
    <property type="entry name" value="GDSL_Est/Lipase"/>
</dbReference>
<dbReference type="InterPro" id="IPR001087">
    <property type="entry name" value="GDSL"/>
</dbReference>
<accession>A0A2Z7AKN7</accession>
<evidence type="ECO:0000256" key="2">
    <source>
        <dbReference type="ARBA" id="ARBA00022801"/>
    </source>
</evidence>
<keyword evidence="2" id="KW-0378">Hydrolase</keyword>
<evidence type="ECO:0000256" key="3">
    <source>
        <dbReference type="ARBA" id="ARBA00022963"/>
    </source>
</evidence>
<proteinExistence type="inferred from homology"/>
<dbReference type="AlphaFoldDB" id="A0A2Z7AKN7"/>
<dbReference type="OrthoDB" id="1600564at2759"/>
<dbReference type="PANTHER" id="PTHR45648">
    <property type="entry name" value="GDSL LIPASE/ACYLHYDROLASE FAMILY PROTEIN (AFU_ORTHOLOGUE AFUA_4G14700)"/>
    <property type="match status" value="1"/>
</dbReference>
<keyword evidence="6" id="KW-1185">Reference proteome</keyword>
<dbReference type="GO" id="GO:0016042">
    <property type="term" value="P:lipid catabolic process"/>
    <property type="evidence" value="ECO:0007669"/>
    <property type="project" value="UniProtKB-KW"/>
</dbReference>
<evidence type="ECO:0000256" key="4">
    <source>
        <dbReference type="SAM" id="Phobius"/>
    </source>
</evidence>
<organism evidence="5 6">
    <name type="scientific">Dorcoceras hygrometricum</name>
    <dbReference type="NCBI Taxonomy" id="472368"/>
    <lineage>
        <taxon>Eukaryota</taxon>
        <taxon>Viridiplantae</taxon>
        <taxon>Streptophyta</taxon>
        <taxon>Embryophyta</taxon>
        <taxon>Tracheophyta</taxon>
        <taxon>Spermatophyta</taxon>
        <taxon>Magnoliopsida</taxon>
        <taxon>eudicotyledons</taxon>
        <taxon>Gunneridae</taxon>
        <taxon>Pentapetalae</taxon>
        <taxon>asterids</taxon>
        <taxon>lamiids</taxon>
        <taxon>Lamiales</taxon>
        <taxon>Gesneriaceae</taxon>
        <taxon>Didymocarpoideae</taxon>
        <taxon>Trichosporeae</taxon>
        <taxon>Loxocarpinae</taxon>
        <taxon>Dorcoceras</taxon>
    </lineage>
</organism>
<dbReference type="InterPro" id="IPR036514">
    <property type="entry name" value="SGNH_hydro_sf"/>
</dbReference>
<keyword evidence="3" id="KW-0442">Lipid degradation</keyword>
<keyword evidence="3" id="KW-0443">Lipid metabolism</keyword>
<evidence type="ECO:0000313" key="5">
    <source>
        <dbReference type="EMBL" id="KZV19694.1"/>
    </source>
</evidence>
<keyword evidence="4" id="KW-1133">Transmembrane helix</keyword>
<reference evidence="5 6" key="1">
    <citation type="journal article" date="2015" name="Proc. Natl. Acad. Sci. U.S.A.">
        <title>The resurrection genome of Boea hygrometrica: A blueprint for survival of dehydration.</title>
        <authorList>
            <person name="Xiao L."/>
            <person name="Yang G."/>
            <person name="Zhang L."/>
            <person name="Yang X."/>
            <person name="Zhao S."/>
            <person name="Ji Z."/>
            <person name="Zhou Q."/>
            <person name="Hu M."/>
            <person name="Wang Y."/>
            <person name="Chen M."/>
            <person name="Xu Y."/>
            <person name="Jin H."/>
            <person name="Xiao X."/>
            <person name="Hu G."/>
            <person name="Bao F."/>
            <person name="Hu Y."/>
            <person name="Wan P."/>
            <person name="Li L."/>
            <person name="Deng X."/>
            <person name="Kuang T."/>
            <person name="Xiang C."/>
            <person name="Zhu J.K."/>
            <person name="Oliver M.J."/>
            <person name="He Y."/>
        </authorList>
    </citation>
    <scope>NUCLEOTIDE SEQUENCE [LARGE SCALE GENOMIC DNA]</scope>
    <source>
        <strain evidence="6">cv. XS01</strain>
    </source>
</reference>
<evidence type="ECO:0000256" key="1">
    <source>
        <dbReference type="ARBA" id="ARBA00008668"/>
    </source>
</evidence>
<evidence type="ECO:0000313" key="6">
    <source>
        <dbReference type="Proteomes" id="UP000250235"/>
    </source>
</evidence>
<dbReference type="InterPro" id="IPR035669">
    <property type="entry name" value="SGNH_plant_lipase-like"/>
</dbReference>
<dbReference type="Proteomes" id="UP000250235">
    <property type="component" value="Unassembled WGS sequence"/>
</dbReference>
<dbReference type="GO" id="GO:0016788">
    <property type="term" value="F:hydrolase activity, acting on ester bonds"/>
    <property type="evidence" value="ECO:0007669"/>
    <property type="project" value="InterPro"/>
</dbReference>
<dbReference type="Gene3D" id="3.40.50.1110">
    <property type="entry name" value="SGNH hydrolase"/>
    <property type="match status" value="1"/>
</dbReference>
<dbReference type="CDD" id="cd01837">
    <property type="entry name" value="SGNH_plant_lipase_like"/>
    <property type="match status" value="1"/>
</dbReference>
<keyword evidence="4" id="KW-0472">Membrane</keyword>
<sequence>MADISCFFLYVGVLFYLISCSAAQSVLALYVFGDSLADVGNNKYLPLSIVRADFPHNGIDYPGKKATGRFSNGKNAADIIAEKLGIPSAPAYLSQPNNNIILKGVNFASGGAGIFNATEGGIVEQVIPLAKQVTQFSTVVGRLVQELGLTAAQEHLAKSLFPIVIGSNDILGYFKPDSRNSNKTPPQQYIALMLSTMQQLLKGLQGLGARKFLFIGLPPIGCAPKQRSLGNNTDVCNEQVNFWANEYNRGFTHMLQQLKLELNNFHYSYFDTYSVFLNFIHNPTYYGLKDIKAACCGLGKLRAEIPCTPISQYCSNRNEYLFWDIYHPTEAAVRIFVDILFAGSGRHLFPITLQQLIAI</sequence>
<feature type="transmembrane region" description="Helical" evidence="4">
    <location>
        <begin position="7"/>
        <end position="32"/>
    </location>
</feature>
<dbReference type="EMBL" id="KV016336">
    <property type="protein sequence ID" value="KZV19694.1"/>
    <property type="molecule type" value="Genomic_DNA"/>
</dbReference>
<name>A0A2Z7AKN7_9LAMI</name>
<comment type="similarity">
    <text evidence="1">Belongs to the 'GDSL' lipolytic enzyme family.</text>
</comment>
<keyword evidence="4" id="KW-0812">Transmembrane</keyword>
<gene>
    <name evidence="5" type="ORF">F511_37726</name>
</gene>
<protein>
    <submittedName>
        <fullName evidence="5">GDSL esterase/lipase</fullName>
    </submittedName>
</protein>